<keyword evidence="5" id="KW-1185">Reference proteome</keyword>
<feature type="region of interest" description="Disordered" evidence="2">
    <location>
        <begin position="274"/>
        <end position="312"/>
    </location>
</feature>
<gene>
    <name evidence="4" type="ORF">MED92_12946</name>
</gene>
<dbReference type="NCBIfam" id="TIGR01730">
    <property type="entry name" value="RND_mfp"/>
    <property type="match status" value="1"/>
</dbReference>
<dbReference type="Proteomes" id="UP000002171">
    <property type="component" value="Unassembled WGS sequence"/>
</dbReference>
<name>A0A7U8C4V3_NEPCE</name>
<evidence type="ECO:0008006" key="6">
    <source>
        <dbReference type="Google" id="ProtNLM"/>
    </source>
</evidence>
<dbReference type="Gene3D" id="1.10.287.470">
    <property type="entry name" value="Helix hairpin bin"/>
    <property type="match status" value="1"/>
</dbReference>
<dbReference type="Gene3D" id="2.40.50.100">
    <property type="match status" value="1"/>
</dbReference>
<proteinExistence type="inferred from homology"/>
<dbReference type="PANTHER" id="PTHR30469:SF15">
    <property type="entry name" value="HLYD FAMILY OF SECRETION PROTEINS"/>
    <property type="match status" value="1"/>
</dbReference>
<feature type="signal peptide" evidence="3">
    <location>
        <begin position="1"/>
        <end position="20"/>
    </location>
</feature>
<keyword evidence="3" id="KW-0732">Signal</keyword>
<feature type="chain" id="PRO_5031210192" description="RND efflux pump membrane fusion protein barrel-sandwich domain-containing protein" evidence="3">
    <location>
        <begin position="21"/>
        <end position="539"/>
    </location>
</feature>
<comment type="similarity">
    <text evidence="1">Belongs to the membrane fusion protein (MFP) (TC 8.A.1) family.</text>
</comment>
<feature type="compositionally biased region" description="Polar residues" evidence="2">
    <location>
        <begin position="290"/>
        <end position="305"/>
    </location>
</feature>
<dbReference type="SUPFAM" id="SSF111369">
    <property type="entry name" value="HlyD-like secretion proteins"/>
    <property type="match status" value="1"/>
</dbReference>
<dbReference type="InterPro" id="IPR006143">
    <property type="entry name" value="RND_pump_MFP"/>
</dbReference>
<feature type="region of interest" description="Disordered" evidence="2">
    <location>
        <begin position="363"/>
        <end position="399"/>
    </location>
</feature>
<sequence length="539" mass="59451">MLMKRSLGLITLFAAANLSAEEALPTVDCVISPSKVVDVGTAVSGVIERINAELGQPVSSNQLLVELEAGVEKATVKLAAARASMKADLSAEQVNLRYDRLQEKRVDQLAAKQLASSQNKDEASRIKRLSYWRTEQVREELHLRELELERAKAQLEEKRIYSVIDGVVAEQFKQEGEYVEDQPILRLVQLNPLHVNAVFPMEHYPRIQVGMQAEVFPETDQKQGYPVVVERIDPLGDAASGTFGVRLSLDNTEAALPAGLKCFLQVDEHAVADAQPNQKEPSPVAETMTAPEQANSNQLAKSSTLEAKEPENHSLAEAAVIEVPNTDLKNSRVEDSLQGGTMNVADQPADMPVTTEATQDTAVASVSSETPQEKQKVDSAIKTADNKSVTEQPKEPVSQQHEAVVVLNDQVFGPFSDKDQLSGLTRQLEGAQVDYSVKEERSLVTKGYIVLSSPDYQLRPSQLYRAFQEKGVTDMMRLPRKSYQGRISFGTYKGPVQASKRKNELALLGINTQLVERKREVSAYWVNVPRLPADLAIKQ</sequence>
<dbReference type="EMBL" id="AAOW01000007">
    <property type="protein sequence ID" value="EAR61562.1"/>
    <property type="molecule type" value="Genomic_DNA"/>
</dbReference>
<feature type="compositionally biased region" description="Polar residues" evidence="2">
    <location>
        <begin position="386"/>
        <end position="399"/>
    </location>
</feature>
<dbReference type="Gene3D" id="2.40.30.170">
    <property type="match status" value="1"/>
</dbReference>
<evidence type="ECO:0000313" key="5">
    <source>
        <dbReference type="Proteomes" id="UP000002171"/>
    </source>
</evidence>
<dbReference type="GO" id="GO:0015562">
    <property type="term" value="F:efflux transmembrane transporter activity"/>
    <property type="evidence" value="ECO:0007669"/>
    <property type="project" value="TreeGrafter"/>
</dbReference>
<dbReference type="AlphaFoldDB" id="A0A7U8C4V3"/>
<evidence type="ECO:0000256" key="3">
    <source>
        <dbReference type="SAM" id="SignalP"/>
    </source>
</evidence>
<evidence type="ECO:0000313" key="4">
    <source>
        <dbReference type="EMBL" id="EAR61562.1"/>
    </source>
</evidence>
<reference evidence="4 5" key="1">
    <citation type="submission" date="2006-02" db="EMBL/GenBank/DDBJ databases">
        <authorList>
            <person name="Pinhassi J."/>
            <person name="Pedros-Alio C."/>
            <person name="Ferriera S."/>
            <person name="Johnson J."/>
            <person name="Kravitz S."/>
            <person name="Halpern A."/>
            <person name="Remington K."/>
            <person name="Beeson K."/>
            <person name="Tran B."/>
            <person name="Rogers Y.-H."/>
            <person name="Friedman R."/>
            <person name="Venter J.C."/>
        </authorList>
    </citation>
    <scope>NUCLEOTIDE SEQUENCE [LARGE SCALE GENOMIC DNA]</scope>
    <source>
        <strain evidence="4 5">MED92</strain>
    </source>
</reference>
<dbReference type="PANTHER" id="PTHR30469">
    <property type="entry name" value="MULTIDRUG RESISTANCE PROTEIN MDTA"/>
    <property type="match status" value="1"/>
</dbReference>
<organism evidence="4 5">
    <name type="scientific">Neptuniibacter caesariensis</name>
    <dbReference type="NCBI Taxonomy" id="207954"/>
    <lineage>
        <taxon>Bacteria</taxon>
        <taxon>Pseudomonadati</taxon>
        <taxon>Pseudomonadota</taxon>
        <taxon>Gammaproteobacteria</taxon>
        <taxon>Oceanospirillales</taxon>
        <taxon>Oceanospirillaceae</taxon>
        <taxon>Neptuniibacter</taxon>
    </lineage>
</organism>
<comment type="caution">
    <text evidence="4">The sequence shown here is derived from an EMBL/GenBank/DDBJ whole genome shotgun (WGS) entry which is preliminary data.</text>
</comment>
<evidence type="ECO:0000256" key="2">
    <source>
        <dbReference type="SAM" id="MobiDB-lite"/>
    </source>
</evidence>
<evidence type="ECO:0000256" key="1">
    <source>
        <dbReference type="ARBA" id="ARBA00009477"/>
    </source>
</evidence>
<protein>
    <recommendedName>
        <fullName evidence="6">RND efflux pump membrane fusion protein barrel-sandwich domain-containing protein</fullName>
    </recommendedName>
</protein>
<dbReference type="GO" id="GO:1990281">
    <property type="term" value="C:efflux pump complex"/>
    <property type="evidence" value="ECO:0007669"/>
    <property type="project" value="TreeGrafter"/>
</dbReference>
<accession>A0A7U8C4V3</accession>